<feature type="compositionally biased region" description="Pro residues" evidence="1">
    <location>
        <begin position="12"/>
        <end position="21"/>
    </location>
</feature>
<reference evidence="2 3" key="1">
    <citation type="submission" date="2018-11" db="EMBL/GenBank/DDBJ databases">
        <title>Genome sequence of Apiotrichum porosum DSM 27194.</title>
        <authorList>
            <person name="Aliyu H."/>
            <person name="Gorte O."/>
            <person name="Ochsenreither K."/>
        </authorList>
    </citation>
    <scope>NUCLEOTIDE SEQUENCE [LARGE SCALE GENOMIC DNA]</scope>
    <source>
        <strain evidence="2 3">DSM 27194</strain>
    </source>
</reference>
<feature type="compositionally biased region" description="Low complexity" evidence="1">
    <location>
        <begin position="79"/>
        <end position="93"/>
    </location>
</feature>
<protein>
    <submittedName>
        <fullName evidence="2">Uncharacterized protein</fullName>
    </submittedName>
</protein>
<dbReference type="RefSeq" id="XP_028477766.1">
    <property type="nucleotide sequence ID" value="XM_028621314.1"/>
</dbReference>
<organism evidence="2 3">
    <name type="scientific">Apiotrichum porosum</name>
    <dbReference type="NCBI Taxonomy" id="105984"/>
    <lineage>
        <taxon>Eukaryota</taxon>
        <taxon>Fungi</taxon>
        <taxon>Dikarya</taxon>
        <taxon>Basidiomycota</taxon>
        <taxon>Agaricomycotina</taxon>
        <taxon>Tremellomycetes</taxon>
        <taxon>Trichosporonales</taxon>
        <taxon>Trichosporonaceae</taxon>
        <taxon>Apiotrichum</taxon>
    </lineage>
</organism>
<keyword evidence="3" id="KW-1185">Reference proteome</keyword>
<feature type="region of interest" description="Disordered" evidence="1">
    <location>
        <begin position="1"/>
        <end position="24"/>
    </location>
</feature>
<evidence type="ECO:0000313" key="3">
    <source>
        <dbReference type="Proteomes" id="UP000279236"/>
    </source>
</evidence>
<dbReference type="Proteomes" id="UP000279236">
    <property type="component" value="Unassembled WGS sequence"/>
</dbReference>
<proteinExistence type="predicted"/>
<dbReference type="AlphaFoldDB" id="A0A427XZK5"/>
<accession>A0A427XZK5</accession>
<feature type="region of interest" description="Disordered" evidence="1">
    <location>
        <begin position="79"/>
        <end position="112"/>
    </location>
</feature>
<sequence>MTAMSAALPPYSSAPPSPAPPHEVVITIQPPHLAAIAAGTQNTELRGYDVPSTRWWIYEPAPFNALKYVAEVAVVPVPTPSSSTAGSSSSSVDDTVDDSADSSGSDDTDATVEAENAAYAYQILRLEELEPPLPLHELRRRGWLRGAPHTYAFVSDGMRADLESVERRLVFDNRDEDEGDVAEVDAEIVPVDLDGPVPSPLSCVAAEKSAVSGGEKAAAATGLQDTLALPRLGAVSVA</sequence>
<feature type="compositionally biased region" description="Low complexity" evidence="1">
    <location>
        <begin position="1"/>
        <end position="11"/>
    </location>
</feature>
<name>A0A427XZK5_9TREE</name>
<evidence type="ECO:0000313" key="2">
    <source>
        <dbReference type="EMBL" id="RSH84318.1"/>
    </source>
</evidence>
<evidence type="ECO:0000256" key="1">
    <source>
        <dbReference type="SAM" id="MobiDB-lite"/>
    </source>
</evidence>
<dbReference type="GeneID" id="39590378"/>
<comment type="caution">
    <text evidence="2">The sequence shown here is derived from an EMBL/GenBank/DDBJ whole genome shotgun (WGS) entry which is preliminary data.</text>
</comment>
<gene>
    <name evidence="2" type="ORF">EHS24_005835</name>
</gene>
<feature type="compositionally biased region" description="Acidic residues" evidence="1">
    <location>
        <begin position="94"/>
        <end position="112"/>
    </location>
</feature>
<dbReference type="EMBL" id="RSCE01000003">
    <property type="protein sequence ID" value="RSH84318.1"/>
    <property type="molecule type" value="Genomic_DNA"/>
</dbReference>